<evidence type="ECO:0000313" key="5">
    <source>
        <dbReference type="EMBL" id="CAL6034469.1"/>
    </source>
</evidence>
<comment type="caution">
    <text evidence="1">The sequence shown here is derived from an EMBL/GenBank/DDBJ whole genome shotgun (WGS) entry which is preliminary data.</text>
</comment>
<keyword evidence="7" id="KW-1185">Reference proteome</keyword>
<organism evidence="1">
    <name type="scientific">Hexamita inflata</name>
    <dbReference type="NCBI Taxonomy" id="28002"/>
    <lineage>
        <taxon>Eukaryota</taxon>
        <taxon>Metamonada</taxon>
        <taxon>Diplomonadida</taxon>
        <taxon>Hexamitidae</taxon>
        <taxon>Hexamitinae</taxon>
        <taxon>Hexamita</taxon>
    </lineage>
</organism>
<dbReference type="EMBL" id="CAXDID020001009">
    <property type="protein sequence ID" value="CAL6116430.1"/>
    <property type="molecule type" value="Genomic_DNA"/>
</dbReference>
<accession>A0AA86P0G4</accession>
<evidence type="ECO:0000313" key="4">
    <source>
        <dbReference type="EMBL" id="CAL6034463.1"/>
    </source>
</evidence>
<reference evidence="4 7" key="2">
    <citation type="submission" date="2024-07" db="EMBL/GenBank/DDBJ databases">
        <authorList>
            <person name="Akdeniz Z."/>
        </authorList>
    </citation>
    <scope>NUCLEOTIDE SEQUENCE [LARGE SCALE GENOMIC DNA]</scope>
</reference>
<reference evidence="1" key="1">
    <citation type="submission" date="2023-06" db="EMBL/GenBank/DDBJ databases">
        <authorList>
            <person name="Kurt Z."/>
        </authorList>
    </citation>
    <scope>NUCLEOTIDE SEQUENCE</scope>
</reference>
<dbReference type="EMBL" id="CATOUU010001183">
    <property type="protein sequence ID" value="CAI9978162.1"/>
    <property type="molecule type" value="Genomic_DNA"/>
</dbReference>
<dbReference type="EMBL" id="CATOUU010001183">
    <property type="protein sequence ID" value="CAI9978159.1"/>
    <property type="molecule type" value="Genomic_DNA"/>
</dbReference>
<proteinExistence type="predicted"/>
<dbReference type="Proteomes" id="UP001642409">
    <property type="component" value="Unassembled WGS sequence"/>
</dbReference>
<sequence length="212" mass="25581">MNLYMSNIIENPSFNSDMTIKYLYDKHDRCKYNFKYIQIQYLKYYHRYNRTDIQCVYVSYADLGYMQMWCVFRCKIISETFFYLNQNKVQILMNMHEFFKSAEALIYMITLQIIVVVQQLFNQVNKIKKLYQHLLITYIIQFIEIYKQTSQSSKYIPNDSCRIVITCQLPATSCSCMNDFYLLAVSTILQNLHDQCVFLLKREPQYNITQLL</sequence>
<name>A0AA86P0G4_9EUKA</name>
<dbReference type="EMBL" id="CATOUU010000413">
    <property type="protein sequence ID" value="CAI9928695.1"/>
    <property type="molecule type" value="Genomic_DNA"/>
</dbReference>
<evidence type="ECO:0000313" key="3">
    <source>
        <dbReference type="EMBL" id="CAI9978162.1"/>
    </source>
</evidence>
<protein>
    <submittedName>
        <fullName evidence="4">Hypothetical_protein</fullName>
    </submittedName>
</protein>
<evidence type="ECO:0000313" key="6">
    <source>
        <dbReference type="EMBL" id="CAL6116430.1"/>
    </source>
</evidence>
<dbReference type="EMBL" id="CAXDID020000128">
    <property type="protein sequence ID" value="CAL6034469.1"/>
    <property type="molecule type" value="Genomic_DNA"/>
</dbReference>
<evidence type="ECO:0000313" key="2">
    <source>
        <dbReference type="EMBL" id="CAI9978159.1"/>
    </source>
</evidence>
<evidence type="ECO:0000313" key="7">
    <source>
        <dbReference type="Proteomes" id="UP001642409"/>
    </source>
</evidence>
<evidence type="ECO:0000313" key="1">
    <source>
        <dbReference type="EMBL" id="CAI9928695.1"/>
    </source>
</evidence>
<gene>
    <name evidence="1" type="ORF">HINF_LOCUS16340</name>
    <name evidence="4" type="ORF">HINF_LOCUS35464</name>
    <name evidence="5" type="ORF">HINF_LOCUS35467</name>
    <name evidence="2" type="ORF">HINF_LOCUS65804</name>
    <name evidence="3" type="ORF">HINF_LOCUS65807</name>
    <name evidence="6" type="ORF">HINF_LOCUS79055</name>
</gene>
<dbReference type="AlphaFoldDB" id="A0AA86P0G4"/>
<dbReference type="EMBL" id="CAXDID020000128">
    <property type="protein sequence ID" value="CAL6034463.1"/>
    <property type="molecule type" value="Genomic_DNA"/>
</dbReference>